<dbReference type="Gene3D" id="1.20.1250.20">
    <property type="entry name" value="MFS general substrate transporter like domains"/>
    <property type="match status" value="1"/>
</dbReference>
<feature type="transmembrane region" description="Helical" evidence="5">
    <location>
        <begin position="58"/>
        <end position="82"/>
    </location>
</feature>
<dbReference type="SUPFAM" id="SSF103473">
    <property type="entry name" value="MFS general substrate transporter"/>
    <property type="match status" value="1"/>
</dbReference>
<reference evidence="6 7" key="1">
    <citation type="journal article" date="2020" name="ISME J.">
        <title>Uncovering the hidden diversity of litter-decomposition mechanisms in mushroom-forming fungi.</title>
        <authorList>
            <person name="Floudas D."/>
            <person name="Bentzer J."/>
            <person name="Ahren D."/>
            <person name="Johansson T."/>
            <person name="Persson P."/>
            <person name="Tunlid A."/>
        </authorList>
    </citation>
    <scope>NUCLEOTIDE SEQUENCE [LARGE SCALE GENOMIC DNA]</scope>
    <source>
        <strain evidence="6 7">CBS 406.79</strain>
    </source>
</reference>
<feature type="transmembrane region" description="Helical" evidence="5">
    <location>
        <begin position="94"/>
        <end position="112"/>
    </location>
</feature>
<sequence>MSAVLPSESTPLFEVAVSQVLRARRIFVLALILCGTLLSFFVSGSISPAIPSISEEMGVSASVVSFSFSGAAFLASFLSHRLSSYLVNRGRKNVYFIGQLLVVAGSFGLTSSRTVPQLALWRFVQTLGGSPGLSSGQDGVGDIQKLDEKAKKLSLMISHLGPTLAPVFGGLCSSITSWKSSQIFLAVWGLVAFILTTVFSKVISDVSSDVNQTLAVSDNFKPAPEPEFESNAELTFSGDVNKLNEARGKVLLVIKLLRRPYILAVIMAEVFVVLTNQVVLMPLSLTVGTEYDGLANKLVLGSCFFLTGLGNCISTPISSFISDRAQKYRDYRRQALGTPTSCPEDRLVGAVVACATIVPLSVLGLGLSAAYLNGVPGLLLNFLCLFLNGVGVTLVLSPTAAYIADVMVPEKPTPDAKGSKDVTADMAAIDGMRPFFTQIALAIVMPMIDSAGLVWTNAGSAFLAWLGFGYDITLVVRIGIRRVDERT</sequence>
<evidence type="ECO:0000256" key="5">
    <source>
        <dbReference type="SAM" id="Phobius"/>
    </source>
</evidence>
<proteinExistence type="predicted"/>
<comment type="subcellular location">
    <subcellularLocation>
        <location evidence="1">Membrane</location>
        <topology evidence="1">Multi-pass membrane protein</topology>
    </subcellularLocation>
</comment>
<feature type="transmembrane region" description="Helical" evidence="5">
    <location>
        <begin position="261"/>
        <end position="279"/>
    </location>
</feature>
<dbReference type="EMBL" id="JAACJN010000056">
    <property type="protein sequence ID" value="KAF5381831.1"/>
    <property type="molecule type" value="Genomic_DNA"/>
</dbReference>
<evidence type="ECO:0000256" key="3">
    <source>
        <dbReference type="ARBA" id="ARBA00022989"/>
    </source>
</evidence>
<dbReference type="InterPro" id="IPR036259">
    <property type="entry name" value="MFS_trans_sf"/>
</dbReference>
<evidence type="ECO:0008006" key="8">
    <source>
        <dbReference type="Google" id="ProtNLM"/>
    </source>
</evidence>
<accession>A0A8H5M5V1</accession>
<organism evidence="6 7">
    <name type="scientific">Collybiopsis confluens</name>
    <dbReference type="NCBI Taxonomy" id="2823264"/>
    <lineage>
        <taxon>Eukaryota</taxon>
        <taxon>Fungi</taxon>
        <taxon>Dikarya</taxon>
        <taxon>Basidiomycota</taxon>
        <taxon>Agaricomycotina</taxon>
        <taxon>Agaricomycetes</taxon>
        <taxon>Agaricomycetidae</taxon>
        <taxon>Agaricales</taxon>
        <taxon>Marasmiineae</taxon>
        <taxon>Omphalotaceae</taxon>
        <taxon>Collybiopsis</taxon>
    </lineage>
</organism>
<dbReference type="PANTHER" id="PTHR23502:SF64">
    <property type="entry name" value="TRANSPORTER, PUTATIVE (AFU_ORTHOLOGUE AFUA_3G11760)-RELATED"/>
    <property type="match status" value="1"/>
</dbReference>
<keyword evidence="4 5" id="KW-0472">Membrane</keyword>
<feature type="transmembrane region" description="Helical" evidence="5">
    <location>
        <begin position="299"/>
        <end position="322"/>
    </location>
</feature>
<gene>
    <name evidence="6" type="ORF">D9757_008335</name>
</gene>
<dbReference type="AlphaFoldDB" id="A0A8H5M5V1"/>
<evidence type="ECO:0000313" key="7">
    <source>
        <dbReference type="Proteomes" id="UP000518752"/>
    </source>
</evidence>
<feature type="transmembrane region" description="Helical" evidence="5">
    <location>
        <begin position="183"/>
        <end position="203"/>
    </location>
</feature>
<dbReference type="GO" id="GO:0005886">
    <property type="term" value="C:plasma membrane"/>
    <property type="evidence" value="ECO:0007669"/>
    <property type="project" value="TreeGrafter"/>
</dbReference>
<evidence type="ECO:0000256" key="4">
    <source>
        <dbReference type="ARBA" id="ARBA00023136"/>
    </source>
</evidence>
<evidence type="ECO:0000256" key="1">
    <source>
        <dbReference type="ARBA" id="ARBA00004141"/>
    </source>
</evidence>
<feature type="transmembrane region" description="Helical" evidence="5">
    <location>
        <begin position="26"/>
        <end position="46"/>
    </location>
</feature>
<evidence type="ECO:0000313" key="6">
    <source>
        <dbReference type="EMBL" id="KAF5381831.1"/>
    </source>
</evidence>
<dbReference type="OrthoDB" id="3066029at2759"/>
<dbReference type="Pfam" id="PF07690">
    <property type="entry name" value="MFS_1"/>
    <property type="match status" value="1"/>
</dbReference>
<evidence type="ECO:0000256" key="2">
    <source>
        <dbReference type="ARBA" id="ARBA00022692"/>
    </source>
</evidence>
<dbReference type="Proteomes" id="UP000518752">
    <property type="component" value="Unassembled WGS sequence"/>
</dbReference>
<dbReference type="PANTHER" id="PTHR23502">
    <property type="entry name" value="MAJOR FACILITATOR SUPERFAMILY"/>
    <property type="match status" value="1"/>
</dbReference>
<feature type="transmembrane region" description="Helical" evidence="5">
    <location>
        <begin position="462"/>
        <end position="480"/>
    </location>
</feature>
<keyword evidence="2 5" id="KW-0812">Transmembrane</keyword>
<feature type="transmembrane region" description="Helical" evidence="5">
    <location>
        <begin position="378"/>
        <end position="404"/>
    </location>
</feature>
<feature type="transmembrane region" description="Helical" evidence="5">
    <location>
        <begin position="435"/>
        <end position="456"/>
    </location>
</feature>
<comment type="caution">
    <text evidence="6">The sequence shown here is derived from an EMBL/GenBank/DDBJ whole genome shotgun (WGS) entry which is preliminary data.</text>
</comment>
<keyword evidence="7" id="KW-1185">Reference proteome</keyword>
<feature type="transmembrane region" description="Helical" evidence="5">
    <location>
        <begin position="347"/>
        <end position="372"/>
    </location>
</feature>
<protein>
    <recommendedName>
        <fullName evidence="8">MFS transporter</fullName>
    </recommendedName>
</protein>
<name>A0A8H5M5V1_9AGAR</name>
<keyword evidence="3 5" id="KW-1133">Transmembrane helix</keyword>
<dbReference type="InterPro" id="IPR011701">
    <property type="entry name" value="MFS"/>
</dbReference>
<dbReference type="GO" id="GO:0022857">
    <property type="term" value="F:transmembrane transporter activity"/>
    <property type="evidence" value="ECO:0007669"/>
    <property type="project" value="InterPro"/>
</dbReference>